<dbReference type="InterPro" id="IPR004305">
    <property type="entry name" value="Thiaminase-2/PQQC"/>
</dbReference>
<proteinExistence type="inferred from homology"/>
<dbReference type="InterPro" id="IPR027574">
    <property type="entry name" value="Thiaminase_II"/>
</dbReference>
<keyword evidence="12" id="KW-1185">Reference proteome</keyword>
<evidence type="ECO:0000256" key="6">
    <source>
        <dbReference type="ARBA" id="ARBA00013647"/>
    </source>
</evidence>
<keyword evidence="9" id="KW-0378">Hydrolase</keyword>
<feature type="domain" description="Thiaminase-2/PQQC" evidence="10">
    <location>
        <begin position="11"/>
        <end position="215"/>
    </location>
</feature>
<dbReference type="Proteomes" id="UP000187172">
    <property type="component" value="Unassembled WGS sequence"/>
</dbReference>
<comment type="caution">
    <text evidence="11">The sequence shown here is derived from an EMBL/GenBank/DDBJ whole genome shotgun (WGS) entry which is preliminary data.</text>
</comment>
<dbReference type="InterPro" id="IPR016084">
    <property type="entry name" value="Haem_Oase-like_multi-hlx"/>
</dbReference>
<comment type="catalytic activity">
    <reaction evidence="8 9">
        <text>thiamine + H2O = 5-(2-hydroxyethyl)-4-methylthiazole + 4-amino-5-hydroxymethyl-2-methylpyrimidine + H(+)</text>
        <dbReference type="Rhea" id="RHEA:17509"/>
        <dbReference type="ChEBI" id="CHEBI:15377"/>
        <dbReference type="ChEBI" id="CHEBI:15378"/>
        <dbReference type="ChEBI" id="CHEBI:16892"/>
        <dbReference type="ChEBI" id="CHEBI:17957"/>
        <dbReference type="ChEBI" id="CHEBI:18385"/>
        <dbReference type="EC" id="3.5.99.2"/>
    </reaction>
</comment>
<keyword evidence="7 9" id="KW-0784">Thiamine biosynthesis</keyword>
<dbReference type="EC" id="3.5.99.2" evidence="5 9"/>
<dbReference type="STRING" id="297318.BK138_05420"/>
<dbReference type="GO" id="GO:0050334">
    <property type="term" value="F:thiaminase activity"/>
    <property type="evidence" value="ECO:0007669"/>
    <property type="project" value="UniProtKB-EC"/>
</dbReference>
<evidence type="ECO:0000313" key="11">
    <source>
        <dbReference type="EMBL" id="OMF58009.1"/>
    </source>
</evidence>
<dbReference type="InterPro" id="IPR050967">
    <property type="entry name" value="Thiamine_Salvage_TenA"/>
</dbReference>
<evidence type="ECO:0000313" key="12">
    <source>
        <dbReference type="Proteomes" id="UP000187172"/>
    </source>
</evidence>
<protein>
    <recommendedName>
        <fullName evidence="6 9">Aminopyrimidine aminohydrolase</fullName>
        <ecNumber evidence="5 9">3.5.99.2</ecNumber>
    </recommendedName>
</protein>
<comment type="subunit">
    <text evidence="4">Homotetramer.</text>
</comment>
<evidence type="ECO:0000256" key="3">
    <source>
        <dbReference type="ARBA" id="ARBA00010264"/>
    </source>
</evidence>
<sequence length="232" mass="26913">MARFTEELRHAADPIYQAIFKHPFVRGIAEGTLSKEQLIHYVKQDFEYLNAYIRIYGIAISRCDCRQTTALFNEQISFILNSETHPHQNFCDVAGVAYEELQGYPLAPSANHYIRHMLNVAHEGGLEDIVAALLPCPWTYTEIGQRLLEEVQPEKSHPFYEWMHFYGDRESGVTVQLRRLLDEWAEGLPPARKKRLMEHFLTSCQLEYMFWEMAFTLEDWPVSLAAAEGVGR</sequence>
<organism evidence="11 12">
    <name type="scientific">Paenibacillus rhizosphaerae</name>
    <dbReference type="NCBI Taxonomy" id="297318"/>
    <lineage>
        <taxon>Bacteria</taxon>
        <taxon>Bacillati</taxon>
        <taxon>Bacillota</taxon>
        <taxon>Bacilli</taxon>
        <taxon>Bacillales</taxon>
        <taxon>Paenibacillaceae</taxon>
        <taxon>Paenibacillus</taxon>
    </lineage>
</organism>
<evidence type="ECO:0000256" key="1">
    <source>
        <dbReference type="ARBA" id="ARBA00001881"/>
    </source>
</evidence>
<evidence type="ECO:0000256" key="4">
    <source>
        <dbReference type="ARBA" id="ARBA00011881"/>
    </source>
</evidence>
<dbReference type="RefSeq" id="WP_076166996.1">
    <property type="nucleotide sequence ID" value="NZ_MRTP01000001.1"/>
</dbReference>
<evidence type="ECO:0000256" key="7">
    <source>
        <dbReference type="ARBA" id="ARBA00022977"/>
    </source>
</evidence>
<dbReference type="SUPFAM" id="SSF48613">
    <property type="entry name" value="Heme oxygenase-like"/>
    <property type="match status" value="1"/>
</dbReference>
<accession>A0A1R1F1L9</accession>
<evidence type="ECO:0000259" key="10">
    <source>
        <dbReference type="Pfam" id="PF03070"/>
    </source>
</evidence>
<dbReference type="PANTHER" id="PTHR43198:SF2">
    <property type="entry name" value="SI:CH1073-67J19.1-RELATED"/>
    <property type="match status" value="1"/>
</dbReference>
<evidence type="ECO:0000256" key="8">
    <source>
        <dbReference type="ARBA" id="ARBA00048337"/>
    </source>
</evidence>
<evidence type="ECO:0000256" key="2">
    <source>
        <dbReference type="ARBA" id="ARBA00004948"/>
    </source>
</evidence>
<dbReference type="PANTHER" id="PTHR43198">
    <property type="entry name" value="BIFUNCTIONAL TH2 PROTEIN"/>
    <property type="match status" value="1"/>
</dbReference>
<dbReference type="CDD" id="cd19360">
    <property type="entry name" value="TenA_C_SaTenA-like"/>
    <property type="match status" value="1"/>
</dbReference>
<dbReference type="GO" id="GO:0005829">
    <property type="term" value="C:cytosol"/>
    <property type="evidence" value="ECO:0007669"/>
    <property type="project" value="TreeGrafter"/>
</dbReference>
<dbReference type="UniPathway" id="UPA00060"/>
<dbReference type="Pfam" id="PF03070">
    <property type="entry name" value="TENA_THI-4"/>
    <property type="match status" value="1"/>
</dbReference>
<comment type="pathway">
    <text evidence="2 9">Cofactor biosynthesis; thiamine diphosphate biosynthesis.</text>
</comment>
<reference evidence="11 12" key="1">
    <citation type="submission" date="2016-11" db="EMBL/GenBank/DDBJ databases">
        <title>Paenibacillus species isolates.</title>
        <authorList>
            <person name="Beno S.M."/>
        </authorList>
    </citation>
    <scope>NUCLEOTIDE SEQUENCE [LARGE SCALE GENOMIC DNA]</scope>
    <source>
        <strain evidence="11 12">FSL R5-0378</strain>
    </source>
</reference>
<comment type="catalytic activity">
    <reaction evidence="1 9">
        <text>4-amino-5-aminomethyl-2-methylpyrimidine + H2O = 4-amino-5-hydroxymethyl-2-methylpyrimidine + NH4(+)</text>
        <dbReference type="Rhea" id="RHEA:31799"/>
        <dbReference type="ChEBI" id="CHEBI:15377"/>
        <dbReference type="ChEBI" id="CHEBI:16892"/>
        <dbReference type="ChEBI" id="CHEBI:28938"/>
        <dbReference type="ChEBI" id="CHEBI:63416"/>
        <dbReference type="EC" id="3.5.99.2"/>
    </reaction>
</comment>
<comment type="function">
    <text evidence="9">Catalyzes an amino-pyrimidine hydrolysis reaction at the C5' of the pyrimidine moiety of thiamine compounds, a reaction that is part of a thiamine salvage pathway.</text>
</comment>
<dbReference type="GO" id="GO:0009228">
    <property type="term" value="P:thiamine biosynthetic process"/>
    <property type="evidence" value="ECO:0007669"/>
    <property type="project" value="UniProtKB-KW"/>
</dbReference>
<dbReference type="EMBL" id="MRTP01000001">
    <property type="protein sequence ID" value="OMF58009.1"/>
    <property type="molecule type" value="Genomic_DNA"/>
</dbReference>
<dbReference type="GO" id="GO:0009229">
    <property type="term" value="P:thiamine diphosphate biosynthetic process"/>
    <property type="evidence" value="ECO:0007669"/>
    <property type="project" value="UniProtKB-UniPathway"/>
</dbReference>
<name>A0A1R1F1L9_9BACL</name>
<evidence type="ECO:0000256" key="9">
    <source>
        <dbReference type="RuleBase" id="RU363093"/>
    </source>
</evidence>
<dbReference type="AlphaFoldDB" id="A0A1R1F1L9"/>
<gene>
    <name evidence="11" type="ORF">BK138_05420</name>
</gene>
<dbReference type="Gene3D" id="1.20.910.10">
    <property type="entry name" value="Heme oxygenase-like"/>
    <property type="match status" value="1"/>
</dbReference>
<comment type="similarity">
    <text evidence="3 9">Belongs to the TenA family.</text>
</comment>
<dbReference type="NCBIfam" id="TIGR04306">
    <property type="entry name" value="salvage_TenA"/>
    <property type="match status" value="1"/>
</dbReference>
<evidence type="ECO:0000256" key="5">
    <source>
        <dbReference type="ARBA" id="ARBA00012684"/>
    </source>
</evidence>